<evidence type="ECO:0000256" key="7">
    <source>
        <dbReference type="RuleBase" id="RU363032"/>
    </source>
</evidence>
<feature type="domain" description="ABC transmembrane type-1" evidence="8">
    <location>
        <begin position="113"/>
        <end position="317"/>
    </location>
</feature>
<evidence type="ECO:0000259" key="8">
    <source>
        <dbReference type="PROSITE" id="PS50928"/>
    </source>
</evidence>
<accession>A0ABX9KH88</accession>
<dbReference type="Gene3D" id="1.10.3720.10">
    <property type="entry name" value="MetI-like"/>
    <property type="match status" value="1"/>
</dbReference>
<keyword evidence="5 7" id="KW-1133">Transmembrane helix</keyword>
<evidence type="ECO:0000256" key="5">
    <source>
        <dbReference type="ARBA" id="ARBA00022989"/>
    </source>
</evidence>
<evidence type="ECO:0000313" key="10">
    <source>
        <dbReference type="Proteomes" id="UP000263486"/>
    </source>
</evidence>
<dbReference type="SUPFAM" id="SSF161098">
    <property type="entry name" value="MetI-like"/>
    <property type="match status" value="1"/>
</dbReference>
<evidence type="ECO:0000256" key="2">
    <source>
        <dbReference type="ARBA" id="ARBA00022448"/>
    </source>
</evidence>
<feature type="transmembrane region" description="Helical" evidence="7">
    <location>
        <begin position="195"/>
        <end position="217"/>
    </location>
</feature>
<keyword evidence="10" id="KW-1185">Reference proteome</keyword>
<evidence type="ECO:0000256" key="4">
    <source>
        <dbReference type="ARBA" id="ARBA00022692"/>
    </source>
</evidence>
<keyword evidence="6 7" id="KW-0472">Membrane</keyword>
<dbReference type="Pfam" id="PF00528">
    <property type="entry name" value="BPD_transp_1"/>
    <property type="match status" value="1"/>
</dbReference>
<reference evidence="9 10" key="1">
    <citation type="submission" date="2018-08" db="EMBL/GenBank/DDBJ databases">
        <title>Draft genome sequence of Psychrilyobacter sp. strain SD5 isolated from Black Sea water.</title>
        <authorList>
            <person name="Yadav S."/>
            <person name="Villanueva L."/>
            <person name="Damste J.S.S."/>
        </authorList>
    </citation>
    <scope>NUCLEOTIDE SEQUENCE [LARGE SCALE GENOMIC DNA]</scope>
    <source>
        <strain evidence="9 10">SD5</strain>
    </source>
</reference>
<feature type="transmembrane region" description="Helical" evidence="7">
    <location>
        <begin position="152"/>
        <end position="175"/>
    </location>
</feature>
<feature type="transmembrane region" description="Helical" evidence="7">
    <location>
        <begin position="252"/>
        <end position="278"/>
    </location>
</feature>
<organism evidence="9 10">
    <name type="scientific">Psychrilyobacter piezotolerans</name>
    <dbReference type="NCBI Taxonomy" id="2293438"/>
    <lineage>
        <taxon>Bacteria</taxon>
        <taxon>Fusobacteriati</taxon>
        <taxon>Fusobacteriota</taxon>
        <taxon>Fusobacteriia</taxon>
        <taxon>Fusobacteriales</taxon>
        <taxon>Fusobacteriaceae</taxon>
        <taxon>Psychrilyobacter</taxon>
    </lineage>
</organism>
<protein>
    <submittedName>
        <fullName evidence="9">ABC transporter permease subunit</fullName>
    </submittedName>
</protein>
<dbReference type="InterPro" id="IPR035906">
    <property type="entry name" value="MetI-like_sf"/>
</dbReference>
<dbReference type="Pfam" id="PF19300">
    <property type="entry name" value="BPD_transp_1_N"/>
    <property type="match status" value="1"/>
</dbReference>
<feature type="transmembrane region" description="Helical" evidence="7">
    <location>
        <begin position="20"/>
        <end position="40"/>
    </location>
</feature>
<dbReference type="PANTHER" id="PTHR43163">
    <property type="entry name" value="DIPEPTIDE TRANSPORT SYSTEM PERMEASE PROTEIN DPPB-RELATED"/>
    <property type="match status" value="1"/>
</dbReference>
<evidence type="ECO:0000313" key="9">
    <source>
        <dbReference type="EMBL" id="REI41335.1"/>
    </source>
</evidence>
<proteinExistence type="inferred from homology"/>
<comment type="subcellular location">
    <subcellularLocation>
        <location evidence="1 7">Cell membrane</location>
        <topology evidence="1 7">Multi-pass membrane protein</topology>
    </subcellularLocation>
</comment>
<evidence type="ECO:0000256" key="6">
    <source>
        <dbReference type="ARBA" id="ARBA00023136"/>
    </source>
</evidence>
<dbReference type="EMBL" id="QUAJ01000011">
    <property type="protein sequence ID" value="REI41335.1"/>
    <property type="molecule type" value="Genomic_DNA"/>
</dbReference>
<comment type="caution">
    <text evidence="9">The sequence shown here is derived from an EMBL/GenBank/DDBJ whole genome shotgun (WGS) entry which is preliminary data.</text>
</comment>
<evidence type="ECO:0000256" key="1">
    <source>
        <dbReference type="ARBA" id="ARBA00004651"/>
    </source>
</evidence>
<keyword evidence="2 7" id="KW-0813">Transport</keyword>
<feature type="transmembrane region" description="Helical" evidence="7">
    <location>
        <begin position="298"/>
        <end position="324"/>
    </location>
</feature>
<sequence>MRTLFDTVFPYIKYIGNRLLHLLPVVIIISIVIFTLIQLMPGDPILAMINPETTANMTEEQRIAYIETMRKVLGYDKPVIVRYFLWWKDVLTANFGYSVALNKPINEFIGSYIMNSFKVNIVGFIIAFLIAIPIGIKSAVRKNTRYDKIVTVVSMIGISLPSFFMALLLVLLFSAVLRILPFSGMVDPRGVRPEYVYYILPVSVIVLSSLASLIRYIRNAMIEVLKADYIRTSRAKGLAEKVVIYRHAFKNALIPVITIIGFWIPALFGGSIIVEKIFAWPGMGLLMNQAYQFKDRGVLSTVLLFFAVLTLFANLFVDVGYALVDPRIKARRIK</sequence>
<dbReference type="CDD" id="cd06261">
    <property type="entry name" value="TM_PBP2"/>
    <property type="match status" value="1"/>
</dbReference>
<comment type="similarity">
    <text evidence="7">Belongs to the binding-protein-dependent transport system permease family.</text>
</comment>
<evidence type="ECO:0000256" key="3">
    <source>
        <dbReference type="ARBA" id="ARBA00022475"/>
    </source>
</evidence>
<dbReference type="InterPro" id="IPR045621">
    <property type="entry name" value="BPD_transp_1_N"/>
</dbReference>
<gene>
    <name evidence="9" type="ORF">DYH56_07660</name>
</gene>
<dbReference type="InterPro" id="IPR000515">
    <property type="entry name" value="MetI-like"/>
</dbReference>
<keyword evidence="4 7" id="KW-0812">Transmembrane</keyword>
<keyword evidence="3" id="KW-1003">Cell membrane</keyword>
<dbReference type="PROSITE" id="PS50928">
    <property type="entry name" value="ABC_TM1"/>
    <property type="match status" value="1"/>
</dbReference>
<feature type="transmembrane region" description="Helical" evidence="7">
    <location>
        <begin position="121"/>
        <end position="140"/>
    </location>
</feature>
<dbReference type="PANTHER" id="PTHR43163:SF6">
    <property type="entry name" value="DIPEPTIDE TRANSPORT SYSTEM PERMEASE PROTEIN DPPB-RELATED"/>
    <property type="match status" value="1"/>
</dbReference>
<dbReference type="Proteomes" id="UP000263486">
    <property type="component" value="Unassembled WGS sequence"/>
</dbReference>
<name>A0ABX9KH88_9FUSO</name>